<organism evidence="2 3">
    <name type="scientific">Tulasnella calospora MUT 4182</name>
    <dbReference type="NCBI Taxonomy" id="1051891"/>
    <lineage>
        <taxon>Eukaryota</taxon>
        <taxon>Fungi</taxon>
        <taxon>Dikarya</taxon>
        <taxon>Basidiomycota</taxon>
        <taxon>Agaricomycotina</taxon>
        <taxon>Agaricomycetes</taxon>
        <taxon>Cantharellales</taxon>
        <taxon>Tulasnellaceae</taxon>
        <taxon>Tulasnella</taxon>
    </lineage>
</organism>
<dbReference type="HOGENOM" id="CLU_1027422_0_0_1"/>
<dbReference type="EMBL" id="KN823110">
    <property type="protein sequence ID" value="KIO22402.1"/>
    <property type="molecule type" value="Genomic_DNA"/>
</dbReference>
<evidence type="ECO:0000313" key="3">
    <source>
        <dbReference type="Proteomes" id="UP000054248"/>
    </source>
</evidence>
<sequence length="271" mass="29371">MLKVSLMTIADASSKTKDSSQELAVTPGGSSRIISAGEAEFKGKCSLDLEVRAGALLLDTLGVGHLVECNRIIGLGQLSSKDLQASSLLLDHCSVRQPLERRHMIGFVRNILFCNAIQDPVHPSPAAASFIRACTSQHSVKLKLDSANAKQVSYLHREFPPITPLGVTNRRLSRRPFPTSELYAIQALGEFENDQSGQMEVLMADQEPGARKTVSSSSRRVEGCVDGRLGRRSFPVKWEKKHGGDEGGDVLPDGDLDSPTLWDGPSAIGRR</sequence>
<dbReference type="OrthoDB" id="498590at2759"/>
<dbReference type="Proteomes" id="UP000054248">
    <property type="component" value="Unassembled WGS sequence"/>
</dbReference>
<proteinExistence type="predicted"/>
<accession>A0A0C3LM54</accession>
<name>A0A0C3LM54_9AGAM</name>
<feature type="region of interest" description="Disordered" evidence="1">
    <location>
        <begin position="236"/>
        <end position="271"/>
    </location>
</feature>
<dbReference type="AlphaFoldDB" id="A0A0C3LM54"/>
<evidence type="ECO:0000313" key="2">
    <source>
        <dbReference type="EMBL" id="KIO22402.1"/>
    </source>
</evidence>
<gene>
    <name evidence="2" type="ORF">M407DRAFT_216431</name>
</gene>
<reference evidence="3" key="2">
    <citation type="submission" date="2015-01" db="EMBL/GenBank/DDBJ databases">
        <title>Evolutionary Origins and Diversification of the Mycorrhizal Mutualists.</title>
        <authorList>
            <consortium name="DOE Joint Genome Institute"/>
            <consortium name="Mycorrhizal Genomics Consortium"/>
            <person name="Kohler A."/>
            <person name="Kuo A."/>
            <person name="Nagy L.G."/>
            <person name="Floudas D."/>
            <person name="Copeland A."/>
            <person name="Barry K.W."/>
            <person name="Cichocki N."/>
            <person name="Veneault-Fourrey C."/>
            <person name="LaButti K."/>
            <person name="Lindquist E.A."/>
            <person name="Lipzen A."/>
            <person name="Lundell T."/>
            <person name="Morin E."/>
            <person name="Murat C."/>
            <person name="Riley R."/>
            <person name="Ohm R."/>
            <person name="Sun H."/>
            <person name="Tunlid A."/>
            <person name="Henrissat B."/>
            <person name="Grigoriev I.V."/>
            <person name="Hibbett D.S."/>
            <person name="Martin F."/>
        </authorList>
    </citation>
    <scope>NUCLEOTIDE SEQUENCE [LARGE SCALE GENOMIC DNA]</scope>
    <source>
        <strain evidence="3">MUT 4182</strain>
    </source>
</reference>
<evidence type="ECO:0000256" key="1">
    <source>
        <dbReference type="SAM" id="MobiDB-lite"/>
    </source>
</evidence>
<protein>
    <submittedName>
        <fullName evidence="2">Uncharacterized protein</fullName>
    </submittedName>
</protein>
<feature type="compositionally biased region" description="Acidic residues" evidence="1">
    <location>
        <begin position="246"/>
        <end position="256"/>
    </location>
</feature>
<keyword evidence="3" id="KW-1185">Reference proteome</keyword>
<reference evidence="2 3" key="1">
    <citation type="submission" date="2014-04" db="EMBL/GenBank/DDBJ databases">
        <authorList>
            <consortium name="DOE Joint Genome Institute"/>
            <person name="Kuo A."/>
            <person name="Girlanda M."/>
            <person name="Perotto S."/>
            <person name="Kohler A."/>
            <person name="Nagy L.G."/>
            <person name="Floudas D."/>
            <person name="Copeland A."/>
            <person name="Barry K.W."/>
            <person name="Cichocki N."/>
            <person name="Veneault-Fourrey C."/>
            <person name="LaButti K."/>
            <person name="Lindquist E.A."/>
            <person name="Lipzen A."/>
            <person name="Lundell T."/>
            <person name="Morin E."/>
            <person name="Murat C."/>
            <person name="Sun H."/>
            <person name="Tunlid A."/>
            <person name="Henrissat B."/>
            <person name="Grigoriev I.V."/>
            <person name="Hibbett D.S."/>
            <person name="Martin F."/>
            <person name="Nordberg H.P."/>
            <person name="Cantor M.N."/>
            <person name="Hua S.X."/>
        </authorList>
    </citation>
    <scope>NUCLEOTIDE SEQUENCE [LARGE SCALE GENOMIC DNA]</scope>
    <source>
        <strain evidence="2 3">MUT 4182</strain>
    </source>
</reference>